<dbReference type="EMBL" id="JAJEQM010000002">
    <property type="protein sequence ID" value="MCC2209656.1"/>
    <property type="molecule type" value="Genomic_DNA"/>
</dbReference>
<keyword evidence="2" id="KW-0812">Transmembrane</keyword>
<dbReference type="InterPro" id="IPR050570">
    <property type="entry name" value="Cell_wall_metabolism_enzyme"/>
</dbReference>
<dbReference type="SUPFAM" id="SSF51261">
    <property type="entry name" value="Duplicated hybrid motif"/>
    <property type="match status" value="1"/>
</dbReference>
<gene>
    <name evidence="4" type="ORF">LKE05_02465</name>
</gene>
<feature type="transmembrane region" description="Helical" evidence="2">
    <location>
        <begin position="12"/>
        <end position="32"/>
    </location>
</feature>
<reference evidence="4 5" key="1">
    <citation type="submission" date="2021-10" db="EMBL/GenBank/DDBJ databases">
        <title>Anaerobic single-cell dispensing facilitates the cultivation of human gut bacteria.</title>
        <authorList>
            <person name="Afrizal A."/>
        </authorList>
    </citation>
    <scope>NUCLEOTIDE SEQUENCE [LARGE SCALE GENOMIC DNA]</scope>
    <source>
        <strain evidence="4 5">CLA-AA-H232</strain>
    </source>
</reference>
<organism evidence="4 5">
    <name type="scientific">Hominilimicola fabiformis</name>
    <dbReference type="NCBI Taxonomy" id="2885356"/>
    <lineage>
        <taxon>Bacteria</taxon>
        <taxon>Bacillati</taxon>
        <taxon>Bacillota</taxon>
        <taxon>Clostridia</taxon>
        <taxon>Eubacteriales</taxon>
        <taxon>Oscillospiraceae</taxon>
        <taxon>Hominilimicola</taxon>
    </lineage>
</organism>
<keyword evidence="2" id="KW-0472">Membrane</keyword>
<evidence type="ECO:0000256" key="2">
    <source>
        <dbReference type="SAM" id="Phobius"/>
    </source>
</evidence>
<feature type="region of interest" description="Disordered" evidence="1">
    <location>
        <begin position="68"/>
        <end position="108"/>
    </location>
</feature>
<feature type="compositionally biased region" description="Low complexity" evidence="1">
    <location>
        <begin position="78"/>
        <end position="97"/>
    </location>
</feature>
<evidence type="ECO:0000313" key="5">
    <source>
        <dbReference type="Proteomes" id="UP001198242"/>
    </source>
</evidence>
<dbReference type="RefSeq" id="WP_303693310.1">
    <property type="nucleotide sequence ID" value="NZ_JAJEQM010000002.1"/>
</dbReference>
<dbReference type="Gene3D" id="2.70.70.10">
    <property type="entry name" value="Glucose Permease (Domain IIA)"/>
    <property type="match status" value="1"/>
</dbReference>
<sequence length="270" mass="29181">MNQQQKKETKKLPSFYIALCCCVLAIGIAGYFTERHNSDSSSMLSNEIADNSGSEVFSDSTDKFTSSALNVSEDETQEASSANVEESSEVVSDTETAQSTDTQTDMPVMSEQQVPVEDYAVNNPDVDQTAVIVSSEQPAFIMPVNGNTLEGYSDKLKYNEQLSDWRTHNGIDIAANTGCSVQAVADGVIDETGKDAMGEYVIISHAAGFITKYMGLENIENLTVGKEIKSGEVIGTSGKCTGENVTDPHIHFEMSKDGVLVNPTDYLPQQ</sequence>
<keyword evidence="5" id="KW-1185">Reference proteome</keyword>
<proteinExistence type="predicted"/>
<evidence type="ECO:0000313" key="4">
    <source>
        <dbReference type="EMBL" id="MCC2209656.1"/>
    </source>
</evidence>
<dbReference type="InterPro" id="IPR011055">
    <property type="entry name" value="Dup_hybrid_motif"/>
</dbReference>
<protein>
    <submittedName>
        <fullName evidence="4">M23 family metallopeptidase</fullName>
    </submittedName>
</protein>
<name>A0AAE3DWI4_9FIRM</name>
<dbReference type="CDD" id="cd12797">
    <property type="entry name" value="M23_peptidase"/>
    <property type="match status" value="1"/>
</dbReference>
<dbReference type="AlphaFoldDB" id="A0AAE3DWI4"/>
<dbReference type="Pfam" id="PF01551">
    <property type="entry name" value="Peptidase_M23"/>
    <property type="match status" value="1"/>
</dbReference>
<dbReference type="GO" id="GO:0004222">
    <property type="term" value="F:metalloendopeptidase activity"/>
    <property type="evidence" value="ECO:0007669"/>
    <property type="project" value="TreeGrafter"/>
</dbReference>
<evidence type="ECO:0000259" key="3">
    <source>
        <dbReference type="Pfam" id="PF01551"/>
    </source>
</evidence>
<keyword evidence="2" id="KW-1133">Transmembrane helix</keyword>
<feature type="domain" description="M23ase beta-sheet core" evidence="3">
    <location>
        <begin position="167"/>
        <end position="263"/>
    </location>
</feature>
<dbReference type="PANTHER" id="PTHR21666">
    <property type="entry name" value="PEPTIDASE-RELATED"/>
    <property type="match status" value="1"/>
</dbReference>
<comment type="caution">
    <text evidence="4">The sequence shown here is derived from an EMBL/GenBank/DDBJ whole genome shotgun (WGS) entry which is preliminary data.</text>
</comment>
<dbReference type="PANTHER" id="PTHR21666:SF270">
    <property type="entry name" value="MUREIN HYDROLASE ACTIVATOR ENVC"/>
    <property type="match status" value="1"/>
</dbReference>
<feature type="compositionally biased region" description="Polar residues" evidence="1">
    <location>
        <begin position="98"/>
        <end position="108"/>
    </location>
</feature>
<dbReference type="Proteomes" id="UP001198242">
    <property type="component" value="Unassembled WGS sequence"/>
</dbReference>
<accession>A0AAE3DWI4</accession>
<evidence type="ECO:0000256" key="1">
    <source>
        <dbReference type="SAM" id="MobiDB-lite"/>
    </source>
</evidence>
<dbReference type="InterPro" id="IPR016047">
    <property type="entry name" value="M23ase_b-sheet_dom"/>
</dbReference>